<evidence type="ECO:0000313" key="7">
    <source>
        <dbReference type="EMBL" id="CCA76701.1"/>
    </source>
</evidence>
<evidence type="ECO:0000256" key="1">
    <source>
        <dbReference type="ARBA" id="ARBA00004173"/>
    </source>
</evidence>
<keyword evidence="5" id="KW-0496">Mitochondrion</keyword>
<dbReference type="PANTHER" id="PTHR48182">
    <property type="entry name" value="PROTEIN SERAC1"/>
    <property type="match status" value="1"/>
</dbReference>
<comment type="subcellular location">
    <subcellularLocation>
        <location evidence="2">Endoplasmic reticulum</location>
    </subcellularLocation>
    <subcellularLocation>
        <location evidence="3">Membrane</location>
    </subcellularLocation>
    <subcellularLocation>
        <location evidence="1">Mitochondrion</location>
    </subcellularLocation>
</comment>
<evidence type="ECO:0000256" key="6">
    <source>
        <dbReference type="ARBA" id="ARBA00023136"/>
    </source>
</evidence>
<feature type="non-terminal residue" evidence="7">
    <location>
        <position position="1"/>
    </location>
</feature>
<keyword evidence="4" id="KW-0256">Endoplasmic reticulum</keyword>
<evidence type="ECO:0000256" key="5">
    <source>
        <dbReference type="ARBA" id="ARBA00023128"/>
    </source>
</evidence>
<dbReference type="GO" id="GO:0005739">
    <property type="term" value="C:mitochondrion"/>
    <property type="evidence" value="ECO:0007669"/>
    <property type="project" value="UniProtKB-SubCell"/>
</dbReference>
<organism evidence="7 8">
    <name type="scientific">Serendipita indica (strain DSM 11827)</name>
    <name type="common">Root endophyte fungus</name>
    <name type="synonym">Piriformospora indica</name>
    <dbReference type="NCBI Taxonomy" id="1109443"/>
    <lineage>
        <taxon>Eukaryota</taxon>
        <taxon>Fungi</taxon>
        <taxon>Dikarya</taxon>
        <taxon>Basidiomycota</taxon>
        <taxon>Agaricomycotina</taxon>
        <taxon>Agaricomycetes</taxon>
        <taxon>Sebacinales</taxon>
        <taxon>Serendipitaceae</taxon>
        <taxon>Serendipita</taxon>
    </lineage>
</organism>
<dbReference type="PANTHER" id="PTHR48182:SF2">
    <property type="entry name" value="PROTEIN SERAC1"/>
    <property type="match status" value="1"/>
</dbReference>
<evidence type="ECO:0000256" key="2">
    <source>
        <dbReference type="ARBA" id="ARBA00004240"/>
    </source>
</evidence>
<dbReference type="InterPro" id="IPR052374">
    <property type="entry name" value="SERAC1"/>
</dbReference>
<dbReference type="HOGENOM" id="CLU_000288_182_2_1"/>
<proteinExistence type="predicted"/>
<keyword evidence="6" id="KW-0472">Membrane</keyword>
<accession>G4TZF8</accession>
<dbReference type="EMBL" id="CAFZ01000930">
    <property type="protein sequence ID" value="CCA76701.1"/>
    <property type="molecule type" value="Genomic_DNA"/>
</dbReference>
<dbReference type="GO" id="GO:0016020">
    <property type="term" value="C:membrane"/>
    <property type="evidence" value="ECO:0007669"/>
    <property type="project" value="UniProtKB-SubCell"/>
</dbReference>
<evidence type="ECO:0000313" key="8">
    <source>
        <dbReference type="Proteomes" id="UP000007148"/>
    </source>
</evidence>
<keyword evidence="8" id="KW-1185">Reference proteome</keyword>
<dbReference type="Proteomes" id="UP000007148">
    <property type="component" value="Unassembled WGS sequence"/>
</dbReference>
<name>G4TZF8_SERID</name>
<evidence type="ECO:0000256" key="4">
    <source>
        <dbReference type="ARBA" id="ARBA00022824"/>
    </source>
</evidence>
<comment type="caution">
    <text evidence="7">The sequence shown here is derived from an EMBL/GenBank/DDBJ whole genome shotgun (WGS) entry which is preliminary data.</text>
</comment>
<protein>
    <submittedName>
        <fullName evidence="7">Uncharacterized protein</fullName>
    </submittedName>
</protein>
<reference evidence="7 8" key="1">
    <citation type="journal article" date="2011" name="PLoS Pathog.">
        <title>Endophytic Life Strategies Decoded by Genome and Transcriptome Analyses of the Mutualistic Root Symbiont Piriformospora indica.</title>
        <authorList>
            <person name="Zuccaro A."/>
            <person name="Lahrmann U."/>
            <person name="Guldener U."/>
            <person name="Langen G."/>
            <person name="Pfiffi S."/>
            <person name="Biedenkopf D."/>
            <person name="Wong P."/>
            <person name="Samans B."/>
            <person name="Grimm C."/>
            <person name="Basiewicz M."/>
            <person name="Murat C."/>
            <person name="Martin F."/>
            <person name="Kogel K.H."/>
        </authorList>
    </citation>
    <scope>NUCLEOTIDE SEQUENCE [LARGE SCALE GENOMIC DNA]</scope>
    <source>
        <strain evidence="7 8">DSM 11827</strain>
    </source>
</reference>
<dbReference type="OrthoDB" id="3246270at2759"/>
<gene>
    <name evidence="7" type="ORF">PIIN_10689</name>
</gene>
<dbReference type="GO" id="GO:0005783">
    <property type="term" value="C:endoplasmic reticulum"/>
    <property type="evidence" value="ECO:0007669"/>
    <property type="project" value="UniProtKB-SubCell"/>
</dbReference>
<dbReference type="InParanoid" id="G4TZF8"/>
<dbReference type="eggNOG" id="KOG2029">
    <property type="taxonomic scope" value="Eukaryota"/>
</dbReference>
<sequence length="172" mass="19030">ALVLCQNQPEGRSLHGILTSTHAVFFFGTPHAGAEGVASLQALNRLLSIYIETNNQLLQHLGNNSRKLESIQQMYTQASAGLHNLYFYEEYATPLIGGQRLVIVPHHSAVVVGDPNALQVPLAADHVTMVKYPSKYAANYQTVLFYLQEEIKSATVTVEKWERVDAQIRASP</sequence>
<evidence type="ECO:0000256" key="3">
    <source>
        <dbReference type="ARBA" id="ARBA00004370"/>
    </source>
</evidence>
<dbReference type="AlphaFoldDB" id="G4TZF8"/>